<evidence type="ECO:0000313" key="9">
    <source>
        <dbReference type="Proteomes" id="UP000003330"/>
    </source>
</evidence>
<dbReference type="Proteomes" id="UP000003330">
    <property type="component" value="Unassembled WGS sequence"/>
</dbReference>
<evidence type="ECO:0000256" key="6">
    <source>
        <dbReference type="RuleBase" id="RU364089"/>
    </source>
</evidence>
<dbReference type="AlphaFoldDB" id="G5JZD8"/>
<dbReference type="InterPro" id="IPR005322">
    <property type="entry name" value="Peptidase_C69"/>
</dbReference>
<keyword evidence="4 6" id="KW-0378">Hydrolase</keyword>
<dbReference type="STRING" id="764299.STRIC_0648"/>
<dbReference type="eggNOG" id="COG4690">
    <property type="taxonomic scope" value="Bacteria"/>
</dbReference>
<dbReference type="NCBIfam" id="NF033678">
    <property type="entry name" value="C69_fam_dipept"/>
    <property type="match status" value="1"/>
</dbReference>
<protein>
    <recommendedName>
        <fullName evidence="6">Dipeptidase</fullName>
        <ecNumber evidence="6">3.4.-.-</ecNumber>
    </recommendedName>
</protein>
<gene>
    <name evidence="8" type="ORF">STRIC_0648</name>
</gene>
<dbReference type="RefSeq" id="WP_008087247.1">
    <property type="nucleotide sequence ID" value="NZ_AEUX02000001.1"/>
</dbReference>
<dbReference type="MEROPS" id="C69.002"/>
<organism evidence="8 9">
    <name type="scientific">Streptococcus ictaluri 707-05</name>
    <dbReference type="NCBI Taxonomy" id="764299"/>
    <lineage>
        <taxon>Bacteria</taxon>
        <taxon>Bacillati</taxon>
        <taxon>Bacillota</taxon>
        <taxon>Bacilli</taxon>
        <taxon>Lactobacillales</taxon>
        <taxon>Streptococcaceae</taxon>
        <taxon>Streptococcus</taxon>
    </lineage>
</organism>
<dbReference type="GO" id="GO:0006508">
    <property type="term" value="P:proteolysis"/>
    <property type="evidence" value="ECO:0007669"/>
    <property type="project" value="UniProtKB-KW"/>
</dbReference>
<name>G5JZD8_9STRE</name>
<feature type="signal peptide" evidence="7">
    <location>
        <begin position="1"/>
        <end position="20"/>
    </location>
</feature>
<dbReference type="Pfam" id="PF03577">
    <property type="entry name" value="Peptidase_C69"/>
    <property type="match status" value="1"/>
</dbReference>
<dbReference type="EMBL" id="AEUX02000001">
    <property type="protein sequence ID" value="EHI70910.1"/>
    <property type="molecule type" value="Genomic_DNA"/>
</dbReference>
<accession>G5JZD8</accession>
<dbReference type="PANTHER" id="PTHR12994">
    <property type="entry name" value="SECERNIN"/>
    <property type="match status" value="1"/>
</dbReference>
<evidence type="ECO:0000256" key="2">
    <source>
        <dbReference type="ARBA" id="ARBA00007225"/>
    </source>
</evidence>
<evidence type="ECO:0000313" key="8">
    <source>
        <dbReference type="EMBL" id="EHI70910.1"/>
    </source>
</evidence>
<keyword evidence="7" id="KW-0732">Signal</keyword>
<comment type="similarity">
    <text evidence="2 6">Belongs to the peptidase C69 family.</text>
</comment>
<feature type="chain" id="PRO_5003479469" description="Dipeptidase" evidence="7">
    <location>
        <begin position="21"/>
        <end position="495"/>
    </location>
</feature>
<reference evidence="8 9" key="1">
    <citation type="journal article" date="2014" name="Int. J. Syst. Evol. Microbiol.">
        <title>Phylogenomics and the dynamic genome evolution of the genus Streptococcus.</title>
        <authorList>
            <consortium name="The Broad Institute Genome Sequencing Platform"/>
            <person name="Richards V.P."/>
            <person name="Palmer S.R."/>
            <person name="Pavinski Bitar P.D."/>
            <person name="Qin X."/>
            <person name="Weinstock G.M."/>
            <person name="Highlander S.K."/>
            <person name="Town C.D."/>
            <person name="Burne R.A."/>
            <person name="Stanhope M.J."/>
        </authorList>
    </citation>
    <scope>NUCLEOTIDE SEQUENCE [LARGE SCALE GENOMIC DNA]</scope>
    <source>
        <strain evidence="8 9">707-05</strain>
    </source>
</reference>
<dbReference type="InterPro" id="IPR047804">
    <property type="entry name" value="C69_dipept_A-like"/>
</dbReference>
<dbReference type="EC" id="3.4.-.-" evidence="6"/>
<sequence length="495" mass="54917">MTISLLAVATALCFQPVTYACTGFIIGKELTKDGSTLYGRTEDLEPNHNKTFVVRAAKDNQEEDMWEDLSNGFKYPLPSHSYKYTAVPDVTPKEGVYDEAGINEWGVSMSATVSASANDAIQKIDPYVKDGLAESSMASVILPSVKTARQGIELIAQIVAEKGSAEGNIVTIADKEGIWYMEILSGHQYAAIKFPDDKFAVFPNTFYLGHVNLEDKDSTITSKDLMTVAQKAKSYTEVDGKFHISRSYNPPLDDANRSRSFSGIKALDPDSKVTYKDKSYELFQSTDKTFSLEDAMALQRNRFEGLNLKPLDQMELDSKGKPKSKKATKGYAYPISNPNVMEAHIFQLKDDIPDQVGGGVMWLAMGSPRNAPYLPYLGNISQTYEAYQEKSTSYNGKSWYWTVSHINDLVAANPKKFGHQVIDEIKSLEKTWIAEQNKSTKEISDLVASDPKAAQEKADKVSLDRAEKTFKRLKAIEAKLVKESGEKASSKNTKS</sequence>
<comment type="catalytic activity">
    <reaction evidence="1">
        <text>an L-aminoacyl-L-amino acid + H2O = 2 an L-alpha-amino acid</text>
        <dbReference type="Rhea" id="RHEA:48940"/>
        <dbReference type="ChEBI" id="CHEBI:15377"/>
        <dbReference type="ChEBI" id="CHEBI:59869"/>
        <dbReference type="ChEBI" id="CHEBI:77460"/>
        <dbReference type="EC" id="3.4.13.19"/>
    </reaction>
</comment>
<proteinExistence type="inferred from homology"/>
<dbReference type="PANTHER" id="PTHR12994:SF17">
    <property type="entry name" value="LD30995P"/>
    <property type="match status" value="1"/>
</dbReference>
<keyword evidence="5 6" id="KW-0224">Dipeptidase</keyword>
<keyword evidence="9" id="KW-1185">Reference proteome</keyword>
<dbReference type="Gene3D" id="3.60.60.10">
    <property type="entry name" value="Penicillin V Acylase, Chain A"/>
    <property type="match status" value="1"/>
</dbReference>
<evidence type="ECO:0000256" key="7">
    <source>
        <dbReference type="SAM" id="SignalP"/>
    </source>
</evidence>
<evidence type="ECO:0000256" key="3">
    <source>
        <dbReference type="ARBA" id="ARBA00022670"/>
    </source>
</evidence>
<comment type="caution">
    <text evidence="8">The sequence shown here is derived from an EMBL/GenBank/DDBJ whole genome shotgun (WGS) entry which is preliminary data.</text>
</comment>
<evidence type="ECO:0000256" key="5">
    <source>
        <dbReference type="ARBA" id="ARBA00022997"/>
    </source>
</evidence>
<evidence type="ECO:0000256" key="4">
    <source>
        <dbReference type="ARBA" id="ARBA00022801"/>
    </source>
</evidence>
<evidence type="ECO:0000256" key="1">
    <source>
        <dbReference type="ARBA" id="ARBA00001670"/>
    </source>
</evidence>
<dbReference type="GO" id="GO:0016805">
    <property type="term" value="F:dipeptidase activity"/>
    <property type="evidence" value="ECO:0007669"/>
    <property type="project" value="UniProtKB-KW"/>
</dbReference>
<dbReference type="GO" id="GO:0070004">
    <property type="term" value="F:cysteine-type exopeptidase activity"/>
    <property type="evidence" value="ECO:0007669"/>
    <property type="project" value="InterPro"/>
</dbReference>
<keyword evidence="3 6" id="KW-0645">Protease</keyword>